<evidence type="ECO:0000256" key="1">
    <source>
        <dbReference type="SAM" id="MobiDB-lite"/>
    </source>
</evidence>
<dbReference type="STRING" id="1391627.SAMN05216464_102254"/>
<dbReference type="RefSeq" id="WP_091145903.1">
    <property type="nucleotide sequence ID" value="NZ_FNAI01000002.1"/>
</dbReference>
<dbReference type="EMBL" id="FNAI01000002">
    <property type="protein sequence ID" value="SDD67708.1"/>
    <property type="molecule type" value="Genomic_DNA"/>
</dbReference>
<gene>
    <name evidence="2" type="ORF">SAMN05216464_102254</name>
</gene>
<feature type="compositionally biased region" description="Low complexity" evidence="1">
    <location>
        <begin position="1339"/>
        <end position="1349"/>
    </location>
</feature>
<proteinExistence type="predicted"/>
<accession>A0A1G6WPB2</accession>
<dbReference type="OrthoDB" id="596204at2"/>
<reference evidence="2 3" key="1">
    <citation type="submission" date="2016-10" db="EMBL/GenBank/DDBJ databases">
        <authorList>
            <person name="de Groot N.N."/>
        </authorList>
    </citation>
    <scope>NUCLEOTIDE SEQUENCE [LARGE SCALE GENOMIC DNA]</scope>
    <source>
        <strain evidence="2 3">47C3B</strain>
    </source>
</reference>
<name>A0A1G6WPB2_9SPHI</name>
<sequence length="1358" mass="148671">MSSVNNIKLDDITLEYNSFVDSQVLTAKQLNDIVEFFEDQQRLTRTCLVGVGLVCGLTFKGDQNGITVSKGCGVTTDGDLLYAQETTYQNFRPYDNSLIKYGPFYPLGTDQAQMDLWELVIPDADNNLPVDSLPLTGFAAKTGSDVKDLVGMLYLEYYSKEPDACTAIDCDNQGRKQVAKPKVLLLTPANMDQVISRTGAELVADDLFKSYFNAYIQYFNLPVIGAGRVFLKDTVTVSPSALSQAYANVVKAGAPGLVGAIKSLYDTFKFVVDPDPSKNANLPLAQLNAILNQTITTLKAQYLYDFYKDVIANYNELRTLLAEIVYQCCPDVYSFPKHIMLGALNPVVQAKPASYRHRFYQSPAVTQNKARLDDAVSMLQRMFLLISNFAVPNTGAISKITPSVNYDRALGERAIPFYYNNAAQIAAKWSYGRWKVGTDQQVLGYNANLYAPGNDMVINPLSYSIDSNNFFRIEGHMGKTYTQALQDVGKIQQDFNLPFDVVAIGLGDVNLSDINVDDYACQFADLEAILKAFKAEQNCLYASASKFFSNFDTKTGYAYAEAPEIVFSKATENTRLADEKANIDRITKENARVLKATKPGAARAAEPSAAAGITETQYGINVTQVKGRVLSGTDVIDNNVVSIEGSTGAYLEAIRMSGAMTIADYGDKVAAATKDLDLGDDEKIIALDIPVRVIAGTRIISEWLPDRLVDIDDDALTNFSSRLDDLCKEVKNSLSRSRAVFSKDGYVKKGYEDDYQLNLRQIADNCCAGEALEVIMQEIQTRKQNLLKQLTFSAYAASHPGLEHKAGAPAGGTFVMVYSSAAVTTPAPTQSTDNPDIRFKDLDNSREFLQGFASDEDAVKYIAKNVAPQDARDALVYYQKKSGRKYNPKKTEELILEVQRLSGERISTRAQQSNDEIAPNVVFADFCLPYMCCSDCPPVAFIIPQPKVTLSLPKAVACSDDGLQLFKANPTTGTIKASAGFENTVVIKDSVPYFDPSQVAAGLFGKAITFTLDDQLTDCTITVIKHPEIKPAAKLSDTNDQMVFIALDATTNQSDGDTFTYTWSLPDGRVFGPQTTPQYVVTFNYDDLRKLPNDGKIPPNVTLTFTLTATNQSCSNSQPVDFTVTLPQQQAALVLAASAVCSDNGAVAFTTVKPDGGVVASKTAGAAVKQLGDQWVFDPTNGPYNTPINDFTVDGQLVDSCVITVHEHPRPSFTFKQEVDPKNRAVIVVFENTTPNAGSFNFIWNLGDDDTSKEVSPKKVFDMTKYPRGRSVLIALSAANKADEKCRAVFNPRTPLVLPAVNGEFIIKVPTKEDVVIPTREVVIPTKEVVTPVKVVKTQKPTNLKTTKPAPKKDKGKK</sequence>
<dbReference type="Proteomes" id="UP000199072">
    <property type="component" value="Unassembled WGS sequence"/>
</dbReference>
<evidence type="ECO:0008006" key="4">
    <source>
        <dbReference type="Google" id="ProtNLM"/>
    </source>
</evidence>
<keyword evidence="3" id="KW-1185">Reference proteome</keyword>
<evidence type="ECO:0000313" key="2">
    <source>
        <dbReference type="EMBL" id="SDD67708.1"/>
    </source>
</evidence>
<feature type="region of interest" description="Disordered" evidence="1">
    <location>
        <begin position="1339"/>
        <end position="1358"/>
    </location>
</feature>
<protein>
    <recommendedName>
        <fullName evidence="4">PKD domain-containing protein</fullName>
    </recommendedName>
</protein>
<evidence type="ECO:0000313" key="3">
    <source>
        <dbReference type="Proteomes" id="UP000199072"/>
    </source>
</evidence>
<organism evidence="2 3">
    <name type="scientific">Mucilaginibacter pineti</name>
    <dbReference type="NCBI Taxonomy" id="1391627"/>
    <lineage>
        <taxon>Bacteria</taxon>
        <taxon>Pseudomonadati</taxon>
        <taxon>Bacteroidota</taxon>
        <taxon>Sphingobacteriia</taxon>
        <taxon>Sphingobacteriales</taxon>
        <taxon>Sphingobacteriaceae</taxon>
        <taxon>Mucilaginibacter</taxon>
    </lineage>
</organism>